<reference evidence="2 3" key="1">
    <citation type="submission" date="2021-06" db="EMBL/GenBank/DDBJ databases">
        <authorList>
            <person name="Palmer J.M."/>
        </authorList>
    </citation>
    <scope>NUCLEOTIDE SEQUENCE [LARGE SCALE GENOMIC DNA]</scope>
    <source>
        <strain evidence="2 3">AS_MEX2019</strain>
        <tissue evidence="2">Muscle</tissue>
    </source>
</reference>
<accession>A0ABV0YKC4</accession>
<keyword evidence="3" id="KW-1185">Reference proteome</keyword>
<comment type="caution">
    <text evidence="2">The sequence shown here is derived from an EMBL/GenBank/DDBJ whole genome shotgun (WGS) entry which is preliminary data.</text>
</comment>
<gene>
    <name evidence="2" type="ORF">AMECASPLE_002548</name>
</gene>
<evidence type="ECO:0000313" key="2">
    <source>
        <dbReference type="EMBL" id="MEQ2294294.1"/>
    </source>
</evidence>
<sequence length="77" mass="9168">MNERLPERRREADSSSSVIQQQHENRLQVYLKDQHYEFKLHLKLAPTSRKRSAGLRREEDFLNPELKHCRGDVLPGE</sequence>
<proteinExistence type="predicted"/>
<dbReference type="Proteomes" id="UP001469553">
    <property type="component" value="Unassembled WGS sequence"/>
</dbReference>
<protein>
    <submittedName>
        <fullName evidence="2">Uncharacterized protein</fullName>
    </submittedName>
</protein>
<name>A0ABV0YKC4_9TELE</name>
<feature type="region of interest" description="Disordered" evidence="1">
    <location>
        <begin position="1"/>
        <end position="21"/>
    </location>
</feature>
<organism evidence="2 3">
    <name type="scientific">Ameca splendens</name>
    <dbReference type="NCBI Taxonomy" id="208324"/>
    <lineage>
        <taxon>Eukaryota</taxon>
        <taxon>Metazoa</taxon>
        <taxon>Chordata</taxon>
        <taxon>Craniata</taxon>
        <taxon>Vertebrata</taxon>
        <taxon>Euteleostomi</taxon>
        <taxon>Actinopterygii</taxon>
        <taxon>Neopterygii</taxon>
        <taxon>Teleostei</taxon>
        <taxon>Neoteleostei</taxon>
        <taxon>Acanthomorphata</taxon>
        <taxon>Ovalentaria</taxon>
        <taxon>Atherinomorphae</taxon>
        <taxon>Cyprinodontiformes</taxon>
        <taxon>Goodeidae</taxon>
        <taxon>Ameca</taxon>
    </lineage>
</organism>
<dbReference type="EMBL" id="JAHRIP010037713">
    <property type="protein sequence ID" value="MEQ2294294.1"/>
    <property type="molecule type" value="Genomic_DNA"/>
</dbReference>
<evidence type="ECO:0000313" key="3">
    <source>
        <dbReference type="Proteomes" id="UP001469553"/>
    </source>
</evidence>
<evidence type="ECO:0000256" key="1">
    <source>
        <dbReference type="SAM" id="MobiDB-lite"/>
    </source>
</evidence>
<feature type="compositionally biased region" description="Basic and acidic residues" evidence="1">
    <location>
        <begin position="1"/>
        <end position="13"/>
    </location>
</feature>